<dbReference type="InterPro" id="IPR050350">
    <property type="entry name" value="Compl-Cell_Adhes-Reg"/>
</dbReference>
<feature type="disulfide bond" evidence="24">
    <location>
        <begin position="811"/>
        <end position="838"/>
    </location>
</feature>
<dbReference type="CDD" id="cd00033">
    <property type="entry name" value="CCP"/>
    <property type="match status" value="9"/>
</dbReference>
<dbReference type="GO" id="GO:0005886">
    <property type="term" value="C:plasma membrane"/>
    <property type="evidence" value="ECO:0007669"/>
    <property type="project" value="UniProtKB-SubCell"/>
</dbReference>
<evidence type="ECO:0000259" key="27">
    <source>
        <dbReference type="PROSITE" id="PS50026"/>
    </source>
</evidence>
<feature type="signal peptide" evidence="26">
    <location>
        <begin position="1"/>
        <end position="19"/>
    </location>
</feature>
<keyword evidence="8 26" id="KW-0732">Signal</keyword>
<feature type="disulfide bond" evidence="24">
    <location>
        <begin position="874"/>
        <end position="901"/>
    </location>
</feature>
<feature type="domain" description="Sushi" evidence="29">
    <location>
        <begin position="403"/>
        <end position="464"/>
    </location>
</feature>
<feature type="chain" id="PRO_5043998829" description="E-selectin" evidence="26">
    <location>
        <begin position="20"/>
        <end position="964"/>
    </location>
</feature>
<dbReference type="SMART" id="SM00034">
    <property type="entry name" value="CLECT"/>
    <property type="match status" value="2"/>
</dbReference>
<evidence type="ECO:0000256" key="23">
    <source>
        <dbReference type="PROSITE-ProRule" id="PRU00076"/>
    </source>
</evidence>
<keyword evidence="4 23" id="KW-0245">EGF-like domain</keyword>
<proteinExistence type="inferred from homology"/>
<feature type="disulfide bond" evidence="24">
    <location>
        <begin position="561"/>
        <end position="588"/>
    </location>
</feature>
<dbReference type="InterPro" id="IPR018378">
    <property type="entry name" value="C-type_lectin_CS"/>
</dbReference>
<evidence type="ECO:0000256" key="14">
    <source>
        <dbReference type="ARBA" id="ARBA00023136"/>
    </source>
</evidence>
<dbReference type="FunFam" id="3.10.100.10:FF:000007">
    <property type="entry name" value="L-selectin"/>
    <property type="match status" value="1"/>
</dbReference>
<feature type="disulfide bond" evidence="24">
    <location>
        <begin position="499"/>
        <end position="526"/>
    </location>
</feature>
<dbReference type="Proteomes" id="UP001178508">
    <property type="component" value="Chromosome 7"/>
</dbReference>
<dbReference type="SMART" id="SM00032">
    <property type="entry name" value="CCP"/>
    <property type="match status" value="9"/>
</dbReference>
<evidence type="ECO:0000256" key="4">
    <source>
        <dbReference type="ARBA" id="ARBA00022536"/>
    </source>
</evidence>
<dbReference type="InterPro" id="IPR001304">
    <property type="entry name" value="C-type_lectin-like"/>
</dbReference>
<evidence type="ECO:0000256" key="17">
    <source>
        <dbReference type="ARBA" id="ARBA00038738"/>
    </source>
</evidence>
<dbReference type="SUPFAM" id="SSF56436">
    <property type="entry name" value="C-type lectin-like"/>
    <property type="match status" value="2"/>
</dbReference>
<evidence type="ECO:0000256" key="24">
    <source>
        <dbReference type="PROSITE-ProRule" id="PRU00302"/>
    </source>
</evidence>
<feature type="domain" description="Sushi" evidence="29">
    <location>
        <begin position="591"/>
        <end position="652"/>
    </location>
</feature>
<dbReference type="InterPro" id="IPR000742">
    <property type="entry name" value="EGF"/>
</dbReference>
<comment type="similarity">
    <text evidence="2">Belongs to the selectin/LECAM family.</text>
</comment>
<accession>A0AAV1FIV3</accession>
<dbReference type="Pfam" id="PF00059">
    <property type="entry name" value="Lectin_C"/>
    <property type="match status" value="2"/>
</dbReference>
<keyword evidence="11" id="KW-0106">Calcium</keyword>
<feature type="domain" description="EGF-like" evidence="27">
    <location>
        <begin position="140"/>
        <end position="175"/>
    </location>
</feature>
<keyword evidence="31" id="KW-1185">Reference proteome</keyword>
<evidence type="ECO:0000256" key="2">
    <source>
        <dbReference type="ARBA" id="ARBA00007360"/>
    </source>
</evidence>
<dbReference type="PROSITE" id="PS50041">
    <property type="entry name" value="C_TYPE_LECTIN_2"/>
    <property type="match status" value="2"/>
</dbReference>
<dbReference type="PROSITE" id="PS50923">
    <property type="entry name" value="SUSHI"/>
    <property type="match status" value="9"/>
</dbReference>
<dbReference type="Gene3D" id="3.10.100.10">
    <property type="entry name" value="Mannose-Binding Protein A, subunit A"/>
    <property type="match status" value="2"/>
</dbReference>
<dbReference type="Pfam" id="PF00084">
    <property type="entry name" value="Sushi"/>
    <property type="match status" value="9"/>
</dbReference>
<feature type="disulfide bond" evidence="24">
    <location>
        <begin position="623"/>
        <end position="650"/>
    </location>
</feature>
<evidence type="ECO:0000256" key="13">
    <source>
        <dbReference type="ARBA" id="ARBA00022989"/>
    </source>
</evidence>
<evidence type="ECO:0000256" key="9">
    <source>
        <dbReference type="ARBA" id="ARBA00022734"/>
    </source>
</evidence>
<evidence type="ECO:0000256" key="7">
    <source>
        <dbReference type="ARBA" id="ARBA00022723"/>
    </source>
</evidence>
<dbReference type="PROSITE" id="PS01186">
    <property type="entry name" value="EGF_2"/>
    <property type="match status" value="2"/>
</dbReference>
<evidence type="ECO:0000256" key="11">
    <source>
        <dbReference type="ARBA" id="ARBA00022837"/>
    </source>
</evidence>
<evidence type="ECO:0000259" key="28">
    <source>
        <dbReference type="PROSITE" id="PS50041"/>
    </source>
</evidence>
<dbReference type="PROSITE" id="PS00615">
    <property type="entry name" value="C_TYPE_LECTIN_1"/>
    <property type="match status" value="2"/>
</dbReference>
<keyword evidence="10" id="KW-0677">Repeat</keyword>
<dbReference type="InterPro" id="IPR000436">
    <property type="entry name" value="Sushi_SCR_CCP_dom"/>
</dbReference>
<feature type="domain" description="Sushi" evidence="29">
    <location>
        <begin position="778"/>
        <end position="840"/>
    </location>
</feature>
<feature type="disulfide bond" evidence="23">
    <location>
        <begin position="390"/>
        <end position="399"/>
    </location>
</feature>
<evidence type="ECO:0000256" key="15">
    <source>
        <dbReference type="ARBA" id="ARBA00023157"/>
    </source>
</evidence>
<dbReference type="CDD" id="cd00054">
    <property type="entry name" value="EGF_CA"/>
    <property type="match status" value="1"/>
</dbReference>
<feature type="transmembrane region" description="Helical" evidence="25">
    <location>
        <begin position="912"/>
        <end position="937"/>
    </location>
</feature>
<organism evidence="30 31">
    <name type="scientific">Xyrichtys novacula</name>
    <name type="common">Pearly razorfish</name>
    <name type="synonym">Hemipteronotus novacula</name>
    <dbReference type="NCBI Taxonomy" id="13765"/>
    <lineage>
        <taxon>Eukaryota</taxon>
        <taxon>Metazoa</taxon>
        <taxon>Chordata</taxon>
        <taxon>Craniata</taxon>
        <taxon>Vertebrata</taxon>
        <taxon>Euteleostomi</taxon>
        <taxon>Actinopterygii</taxon>
        <taxon>Neopterygii</taxon>
        <taxon>Teleostei</taxon>
        <taxon>Neoteleostei</taxon>
        <taxon>Acanthomorphata</taxon>
        <taxon>Eupercaria</taxon>
        <taxon>Labriformes</taxon>
        <taxon>Labridae</taxon>
        <taxon>Xyrichtys</taxon>
    </lineage>
</organism>
<keyword evidence="14 25" id="KW-0472">Membrane</keyword>
<feature type="domain" description="C-type lectin" evidence="28">
    <location>
        <begin position="244"/>
        <end position="364"/>
    </location>
</feature>
<feature type="disulfide bond" evidence="24">
    <location>
        <begin position="686"/>
        <end position="713"/>
    </location>
</feature>
<protein>
    <recommendedName>
        <fullName evidence="18">E-selectin</fullName>
    </recommendedName>
    <alternativeName>
        <fullName evidence="19">CD62 antigen-like family member E</fullName>
    </alternativeName>
    <alternativeName>
        <fullName evidence="20">Endothelial leukocyte adhesion molecule 1</fullName>
    </alternativeName>
    <alternativeName>
        <fullName evidence="21">Leukocyte-endothelial cell adhesion molecule 2</fullName>
    </alternativeName>
</protein>
<evidence type="ECO:0000256" key="5">
    <source>
        <dbReference type="ARBA" id="ARBA00022659"/>
    </source>
</evidence>
<name>A0AAV1FIV3_XYRNO</name>
<dbReference type="FunFam" id="2.10.70.10:FF:000001">
    <property type="entry name" value="Selectin P"/>
    <property type="match status" value="8"/>
</dbReference>
<keyword evidence="15 23" id="KW-1015">Disulfide bond</keyword>
<feature type="disulfide bond" evidence="23">
    <location>
        <begin position="144"/>
        <end position="154"/>
    </location>
</feature>
<sequence>MKLLLIFLFGCILTGTTFGWTYHYSTRTMNWTQAREWCKTQYTDMVVIQNQEENIYLVSKLKNRDRAPYYWIGITKQHKNETWTWIGNNSTWVGEESWAANEPNNNHSNEFCVEIYVNNGANRGKWNDEKCSNSKYVACYKAQCDETSCDNGRCHETIENTTCLCDPGFEGDRCQTDVQCPPLSDPDNGYLSCSGGNLTFNSTCQFKCHVGFFMTGPSAITCGVTGLWSGPRPTCANLSSRGRAQAWSYGYSSSPIYKWLEARQWCQQHFTDMVFIRNQEENDYLRDLLPANKRHYWLGIQKVEGRWIWVQSNQTIPPEAQIWAQNEPDQERGQNCVEIYIQRKSESGKWNNEGCHRKKGAVCYTASCKQNSCSVHGDCVETIGNYTCKCHPGFQGPGCEEAIECKPLSDPEHGFRSCIDPYGPGRFNSSCRFQCDLGFQLVGVPQLQCQASGQWHHPVPLCQAKQCLALDDTNITTGRVNCSNPIAPHSYNSTCKFRCNEGFEIKGQDQIRCDHMGKWTASVPSCTVKKCPQILFPATGNMTCTDTLGPFTFSSRCNFTCRKGYSLAGDNTLTCLASGKWSKPVPSCKVKQCNSLKDPPHASMQCQHPLGVFSYSSICSIKCNKGFHLIGTNVTKCSSQGNWSHELPVCKARPCPLLAEALQHGMMNCSHLYSPYSFGSLCDFQCNEGFRLRGNQTLTCQTSGHWSQNPPSCQPKRCPSLSSPSHGFSSCSGPHGKFNFGSQCTSTCDKGFILNGTAKTECTSLGRWSTDMPHCLARPCPLLAEAPQHGMMNCSHLYSPYSFGSICDFQCNEGFRLRGNQTLTCQTSGHWSQNPPSCQPVHCGAVHPLSSTLLMNCSHPLGNYSFGSQCYFTCKEGYSLNGTEELFCSASGFWNDSPPRCMVEGLPLGTALLMYTGIGAASAAVPLLLIGLAFLIVTQLKKKEDSIVSDAPAWGDRENPAFEF</sequence>
<feature type="domain" description="EGF-like" evidence="27">
    <location>
        <begin position="364"/>
        <end position="400"/>
    </location>
</feature>
<evidence type="ECO:0000256" key="19">
    <source>
        <dbReference type="ARBA" id="ARBA00041401"/>
    </source>
</evidence>
<dbReference type="PROSITE" id="PS50026">
    <property type="entry name" value="EGF_3"/>
    <property type="match status" value="2"/>
</dbReference>
<keyword evidence="9" id="KW-0430">Lectin</keyword>
<dbReference type="FunFam" id="2.10.25.10:FF:000176">
    <property type="entry name" value="Selectin P"/>
    <property type="match status" value="1"/>
</dbReference>
<evidence type="ECO:0000256" key="6">
    <source>
        <dbReference type="ARBA" id="ARBA00022692"/>
    </source>
</evidence>
<feature type="disulfide bond" evidence="23">
    <location>
        <begin position="165"/>
        <end position="174"/>
    </location>
</feature>
<keyword evidence="16" id="KW-0325">Glycoprotein</keyword>
<comment type="caution">
    <text evidence="23">Lacks conserved residue(s) required for the propagation of feature annotation.</text>
</comment>
<feature type="domain" description="Sushi" evidence="29">
    <location>
        <begin position="716"/>
        <end position="777"/>
    </location>
</feature>
<dbReference type="InterPro" id="IPR035976">
    <property type="entry name" value="Sushi/SCR/CCP_sf"/>
</dbReference>
<evidence type="ECO:0000256" key="3">
    <source>
        <dbReference type="ARBA" id="ARBA00022475"/>
    </source>
</evidence>
<dbReference type="GO" id="GO:0046872">
    <property type="term" value="F:metal ion binding"/>
    <property type="evidence" value="ECO:0007669"/>
    <property type="project" value="UniProtKB-KW"/>
</dbReference>
<keyword evidence="3" id="KW-1003">Cell membrane</keyword>
<keyword evidence="12" id="KW-0130">Cell adhesion</keyword>
<dbReference type="AlphaFoldDB" id="A0AAV1FIV3"/>
<evidence type="ECO:0000256" key="21">
    <source>
        <dbReference type="ARBA" id="ARBA00043124"/>
    </source>
</evidence>
<dbReference type="PANTHER" id="PTHR19325:SF493">
    <property type="entry name" value="E-SELECTIN"/>
    <property type="match status" value="1"/>
</dbReference>
<evidence type="ECO:0000256" key="12">
    <source>
        <dbReference type="ARBA" id="ARBA00022889"/>
    </source>
</evidence>
<dbReference type="PANTHER" id="PTHR19325">
    <property type="entry name" value="COMPLEMENT COMPONENT-RELATED SUSHI DOMAIN-CONTAINING"/>
    <property type="match status" value="1"/>
</dbReference>
<dbReference type="EMBL" id="OY660870">
    <property type="protein sequence ID" value="CAJ1060428.1"/>
    <property type="molecule type" value="Genomic_DNA"/>
</dbReference>
<keyword evidence="5 24" id="KW-0768">Sushi</keyword>
<feature type="disulfide bond" evidence="24">
    <location>
        <begin position="748"/>
        <end position="775"/>
    </location>
</feature>
<dbReference type="GO" id="GO:0007155">
    <property type="term" value="P:cell adhesion"/>
    <property type="evidence" value="ECO:0007669"/>
    <property type="project" value="UniProtKB-KW"/>
</dbReference>
<feature type="domain" description="Sushi" evidence="29">
    <location>
        <begin position="465"/>
        <end position="528"/>
    </location>
</feature>
<keyword evidence="7" id="KW-0479">Metal-binding</keyword>
<dbReference type="SUPFAM" id="SSF57535">
    <property type="entry name" value="Complement control module/SCR domain"/>
    <property type="match status" value="9"/>
</dbReference>
<dbReference type="SMART" id="SM00181">
    <property type="entry name" value="EGF"/>
    <property type="match status" value="3"/>
</dbReference>
<feature type="disulfide bond" evidence="24">
    <location>
        <begin position="208"/>
        <end position="235"/>
    </location>
</feature>
<keyword evidence="6 25" id="KW-0812">Transmembrane</keyword>
<evidence type="ECO:0000256" key="22">
    <source>
        <dbReference type="ARBA" id="ARBA00045695"/>
    </source>
</evidence>
<evidence type="ECO:0000256" key="1">
    <source>
        <dbReference type="ARBA" id="ARBA00004251"/>
    </source>
</evidence>
<feature type="domain" description="C-type lectin" evidence="28">
    <location>
        <begin position="17"/>
        <end position="140"/>
    </location>
</feature>
<dbReference type="Gene3D" id="2.10.70.10">
    <property type="entry name" value="Complement Module, domain 1"/>
    <property type="match status" value="9"/>
</dbReference>
<keyword evidence="13 25" id="KW-1133">Transmembrane helix</keyword>
<evidence type="ECO:0000256" key="18">
    <source>
        <dbReference type="ARBA" id="ARBA00040812"/>
    </source>
</evidence>
<evidence type="ECO:0000256" key="8">
    <source>
        <dbReference type="ARBA" id="ARBA00022729"/>
    </source>
</evidence>
<dbReference type="PROSITE" id="PS00022">
    <property type="entry name" value="EGF_1"/>
    <property type="match status" value="2"/>
</dbReference>
<dbReference type="GO" id="GO:0030246">
    <property type="term" value="F:carbohydrate binding"/>
    <property type="evidence" value="ECO:0007669"/>
    <property type="project" value="UniProtKB-KW"/>
</dbReference>
<feature type="domain" description="Sushi" evidence="29">
    <location>
        <begin position="529"/>
        <end position="590"/>
    </location>
</feature>
<feature type="domain" description="Sushi" evidence="29">
    <location>
        <begin position="178"/>
        <end position="237"/>
    </location>
</feature>
<evidence type="ECO:0000256" key="25">
    <source>
        <dbReference type="SAM" id="Phobius"/>
    </source>
</evidence>
<reference evidence="30" key="1">
    <citation type="submission" date="2023-08" db="EMBL/GenBank/DDBJ databases">
        <authorList>
            <person name="Alioto T."/>
            <person name="Alioto T."/>
            <person name="Gomez Garrido J."/>
        </authorList>
    </citation>
    <scope>NUCLEOTIDE SEQUENCE</scope>
</reference>
<dbReference type="InterPro" id="IPR016186">
    <property type="entry name" value="C-type_lectin-like/link_sf"/>
</dbReference>
<dbReference type="InterPro" id="IPR002396">
    <property type="entry name" value="Selectin_superfamily"/>
</dbReference>
<evidence type="ECO:0000256" key="20">
    <source>
        <dbReference type="ARBA" id="ARBA00042113"/>
    </source>
</evidence>
<comment type="function">
    <text evidence="22">Cell-surface glycoprotein having a role in immunoadhesion. Mediates in the adhesion of blood neutrophils in cytokine-activated endothelium through interaction with SELPLG/PSGL1. May have a role in capillary morphogenesis.</text>
</comment>
<feature type="disulfide bond" evidence="24">
    <location>
        <begin position="435"/>
        <end position="462"/>
    </location>
</feature>
<evidence type="ECO:0000259" key="29">
    <source>
        <dbReference type="PROSITE" id="PS50923"/>
    </source>
</evidence>
<comment type="subunit">
    <text evidence="17">Interacts with SELPLG/PSGL1 and PODXL2 through the sialyl Lewis X epitope. SELPLG sulfation appears not to be required for this interaction.</text>
</comment>
<gene>
    <name evidence="30" type="ORF">XNOV1_A037962</name>
</gene>
<comment type="subcellular location">
    <subcellularLocation>
        <location evidence="1">Cell membrane</location>
        <topology evidence="1">Single-pass type I membrane protein</topology>
    </subcellularLocation>
</comment>
<evidence type="ECO:0000256" key="16">
    <source>
        <dbReference type="ARBA" id="ARBA00023180"/>
    </source>
</evidence>
<feature type="domain" description="Sushi" evidence="29">
    <location>
        <begin position="841"/>
        <end position="903"/>
    </location>
</feature>
<feature type="domain" description="Sushi" evidence="29">
    <location>
        <begin position="653"/>
        <end position="715"/>
    </location>
</feature>
<dbReference type="InterPro" id="IPR016187">
    <property type="entry name" value="CTDL_fold"/>
</dbReference>
<evidence type="ECO:0000256" key="10">
    <source>
        <dbReference type="ARBA" id="ARBA00022737"/>
    </source>
</evidence>
<evidence type="ECO:0000313" key="31">
    <source>
        <dbReference type="Proteomes" id="UP001178508"/>
    </source>
</evidence>
<evidence type="ECO:0000256" key="26">
    <source>
        <dbReference type="SAM" id="SignalP"/>
    </source>
</evidence>
<dbReference type="PRINTS" id="PR00343">
    <property type="entry name" value="SELECTIN"/>
</dbReference>
<evidence type="ECO:0000313" key="30">
    <source>
        <dbReference type="EMBL" id="CAJ1060428.1"/>
    </source>
</evidence>